<dbReference type="Pfam" id="PF00929">
    <property type="entry name" value="RNase_T"/>
    <property type="match status" value="1"/>
</dbReference>
<dbReference type="SUPFAM" id="SSF53098">
    <property type="entry name" value="Ribonuclease H-like"/>
    <property type="match status" value="1"/>
</dbReference>
<dbReference type="GO" id="GO:0005739">
    <property type="term" value="C:mitochondrion"/>
    <property type="evidence" value="ECO:0007669"/>
    <property type="project" value="TreeGrafter"/>
</dbReference>
<dbReference type="InterPro" id="IPR013520">
    <property type="entry name" value="Ribonucl_H"/>
</dbReference>
<reference evidence="7" key="2">
    <citation type="journal article" date="2009" name="Genome Res.">
        <title>Comparative genomic analyses of the human fungal pathogens Coccidioides and their relatives.</title>
        <authorList>
            <person name="Sharpton T.J."/>
            <person name="Stajich J.E."/>
            <person name="Rounsley S.D."/>
            <person name="Gardner M.J."/>
            <person name="Wortman J.R."/>
            <person name="Jordar V.S."/>
            <person name="Maiti R."/>
            <person name="Kodira C.D."/>
            <person name="Neafsey D.E."/>
            <person name="Zeng Q."/>
            <person name="Hung C.-Y."/>
            <person name="McMahan C."/>
            <person name="Muszewska A."/>
            <person name="Grynberg M."/>
            <person name="Mandel M.A."/>
            <person name="Kellner E.M."/>
            <person name="Barker B.M."/>
            <person name="Galgiani J.N."/>
            <person name="Orbach M.J."/>
            <person name="Kirkland T.N."/>
            <person name="Cole G.T."/>
            <person name="Henn M.R."/>
            <person name="Birren B.W."/>
            <person name="Taylor J.W."/>
        </authorList>
    </citation>
    <scope>NUCLEOTIDE SEQUENCE [LARGE SCALE GENOMIC DNA]</scope>
    <source>
        <strain evidence="7">RMSCC 3488</strain>
    </source>
</reference>
<dbReference type="AlphaFoldDB" id="A0A0J6FIE1"/>
<dbReference type="FunFam" id="3.30.420.10:FF:000003">
    <property type="entry name" value="Oligoribonuclease"/>
    <property type="match status" value="1"/>
</dbReference>
<evidence type="ECO:0000313" key="7">
    <source>
        <dbReference type="Proteomes" id="UP000054567"/>
    </source>
</evidence>
<evidence type="ECO:0000259" key="5">
    <source>
        <dbReference type="SMART" id="SM00479"/>
    </source>
</evidence>
<evidence type="ECO:0000256" key="1">
    <source>
        <dbReference type="ARBA" id="ARBA00009921"/>
    </source>
</evidence>
<evidence type="ECO:0000256" key="4">
    <source>
        <dbReference type="ARBA" id="ARBA00022839"/>
    </source>
</evidence>
<organism evidence="6 7">
    <name type="scientific">Coccidioides posadasii RMSCC 3488</name>
    <dbReference type="NCBI Taxonomy" id="454284"/>
    <lineage>
        <taxon>Eukaryota</taxon>
        <taxon>Fungi</taxon>
        <taxon>Dikarya</taxon>
        <taxon>Ascomycota</taxon>
        <taxon>Pezizomycotina</taxon>
        <taxon>Eurotiomycetes</taxon>
        <taxon>Eurotiomycetidae</taxon>
        <taxon>Onygenales</taxon>
        <taxon>Onygenaceae</taxon>
        <taxon>Coccidioides</taxon>
    </lineage>
</organism>
<dbReference type="Gene3D" id="3.30.420.10">
    <property type="entry name" value="Ribonuclease H-like superfamily/Ribonuclease H"/>
    <property type="match status" value="1"/>
</dbReference>
<keyword evidence="2" id="KW-0540">Nuclease</keyword>
<dbReference type="EMBL" id="DS268114">
    <property type="protein sequence ID" value="KMM72966.1"/>
    <property type="molecule type" value="Genomic_DNA"/>
</dbReference>
<dbReference type="Proteomes" id="UP000054567">
    <property type="component" value="Unassembled WGS sequence"/>
</dbReference>
<comment type="similarity">
    <text evidence="1">Belongs to the oligoribonuclease family.</text>
</comment>
<dbReference type="InterPro" id="IPR012337">
    <property type="entry name" value="RNaseH-like_sf"/>
</dbReference>
<dbReference type="NCBIfam" id="NF003765">
    <property type="entry name" value="PRK05359.1"/>
    <property type="match status" value="1"/>
</dbReference>
<proteinExistence type="inferred from homology"/>
<dbReference type="SMART" id="SM00479">
    <property type="entry name" value="EXOIII"/>
    <property type="match status" value="1"/>
</dbReference>
<dbReference type="CDD" id="cd06135">
    <property type="entry name" value="Orn"/>
    <property type="match status" value="1"/>
</dbReference>
<dbReference type="PANTHER" id="PTHR11046">
    <property type="entry name" value="OLIGORIBONUCLEASE, MITOCHONDRIAL"/>
    <property type="match status" value="1"/>
</dbReference>
<reference evidence="6 7" key="1">
    <citation type="submission" date="2007-06" db="EMBL/GenBank/DDBJ databases">
        <title>The Genome Sequence of Coccidioides posadasii RMSCC_3488.</title>
        <authorList>
            <consortium name="Coccidioides Genome Resources Consortium"/>
            <consortium name="The Broad Institute Genome Sequencing Platform"/>
            <person name="Henn M.R."/>
            <person name="Sykes S."/>
            <person name="Young S."/>
            <person name="Jaffe D."/>
            <person name="Berlin A."/>
            <person name="Alvarez P."/>
            <person name="Butler J."/>
            <person name="Gnerre S."/>
            <person name="Grabherr M."/>
            <person name="Mauceli E."/>
            <person name="Brockman W."/>
            <person name="Kodira C."/>
            <person name="Alvarado L."/>
            <person name="Zeng Q."/>
            <person name="Crawford M."/>
            <person name="Antoine C."/>
            <person name="Devon K."/>
            <person name="Galgiani J."/>
            <person name="Orsborn K."/>
            <person name="Lewis M.L."/>
            <person name="Nusbaum C."/>
            <person name="Galagan J."/>
            <person name="Birren B."/>
        </authorList>
    </citation>
    <scope>NUCLEOTIDE SEQUENCE [LARGE SCALE GENOMIC DNA]</scope>
    <source>
        <strain evidence="6 7">RMSCC 3488</strain>
    </source>
</reference>
<sequence>MALTRSNQPLVWIDCEMTGLDPETDHILQISCFLTDAGLNLLEPEGFHVTVHQPQYILSSMSSWCVSTHGHSGLTAAVLDSTTTPSEAASALLAYIQKYIPESRTALLAGNSVHADRAFLARKPYKTVVDWLHYRILDVSSVKEAARRWANDEVLRNAPEKKGAHLAKDDILESIEEMKFYRDRIFRGTG</sequence>
<accession>A0A0J6FIE1</accession>
<dbReference type="VEuPathDB" id="FungiDB:CPAG_09256"/>
<dbReference type="InterPro" id="IPR022894">
    <property type="entry name" value="Oligoribonuclease"/>
</dbReference>
<evidence type="ECO:0000256" key="2">
    <source>
        <dbReference type="ARBA" id="ARBA00022722"/>
    </source>
</evidence>
<dbReference type="OrthoDB" id="270189at2759"/>
<feature type="domain" description="Exonuclease" evidence="5">
    <location>
        <begin position="9"/>
        <end position="187"/>
    </location>
</feature>
<dbReference type="GO" id="GO:0000175">
    <property type="term" value="F:3'-5'-RNA exonuclease activity"/>
    <property type="evidence" value="ECO:0007669"/>
    <property type="project" value="InterPro"/>
</dbReference>
<evidence type="ECO:0000313" key="6">
    <source>
        <dbReference type="EMBL" id="KMM72966.1"/>
    </source>
</evidence>
<keyword evidence="3" id="KW-0378">Hydrolase</keyword>
<protein>
    <submittedName>
        <fullName evidence="6">Oligoribonuclease</fullName>
    </submittedName>
</protein>
<reference evidence="7" key="3">
    <citation type="journal article" date="2010" name="Genome Res.">
        <title>Population genomic sequencing of Coccidioides fungi reveals recent hybridization and transposon control.</title>
        <authorList>
            <person name="Neafsey D.E."/>
            <person name="Barker B.M."/>
            <person name="Sharpton T.J."/>
            <person name="Stajich J.E."/>
            <person name="Park D.J."/>
            <person name="Whiston E."/>
            <person name="Hung C.-Y."/>
            <person name="McMahan C."/>
            <person name="White J."/>
            <person name="Sykes S."/>
            <person name="Heiman D."/>
            <person name="Young S."/>
            <person name="Zeng Q."/>
            <person name="Abouelleil A."/>
            <person name="Aftuck L."/>
            <person name="Bessette D."/>
            <person name="Brown A."/>
            <person name="FitzGerald M."/>
            <person name="Lui A."/>
            <person name="Macdonald J.P."/>
            <person name="Priest M."/>
            <person name="Orbach M.J."/>
            <person name="Galgiani J.N."/>
            <person name="Kirkland T.N."/>
            <person name="Cole G.T."/>
            <person name="Birren B.W."/>
            <person name="Henn M.R."/>
            <person name="Taylor J.W."/>
            <person name="Rounsley S.D."/>
        </authorList>
    </citation>
    <scope>NUCLEOTIDE SEQUENCE [LARGE SCALE GENOMIC DNA]</scope>
    <source>
        <strain evidence="7">RMSCC 3488</strain>
    </source>
</reference>
<evidence type="ECO:0000256" key="3">
    <source>
        <dbReference type="ARBA" id="ARBA00022801"/>
    </source>
</evidence>
<dbReference type="PANTHER" id="PTHR11046:SF0">
    <property type="entry name" value="OLIGORIBONUCLEASE, MITOCHONDRIAL"/>
    <property type="match status" value="1"/>
</dbReference>
<name>A0A0J6FIE1_COCPO</name>
<dbReference type="InterPro" id="IPR036397">
    <property type="entry name" value="RNaseH_sf"/>
</dbReference>
<keyword evidence="4" id="KW-0269">Exonuclease</keyword>
<gene>
    <name evidence="6" type="ORF">CPAG_09256</name>
</gene>
<dbReference type="GO" id="GO:0003676">
    <property type="term" value="F:nucleic acid binding"/>
    <property type="evidence" value="ECO:0007669"/>
    <property type="project" value="InterPro"/>
</dbReference>